<keyword evidence="1" id="KW-0134">Cell wall</keyword>
<keyword evidence="5" id="KW-0812">Transmembrane</keyword>
<dbReference type="InterPro" id="IPR019931">
    <property type="entry name" value="LPXTG_anchor"/>
</dbReference>
<name>A0A1T4VYC9_9FIRM</name>
<dbReference type="AlphaFoldDB" id="A0A1T4VYC9"/>
<dbReference type="Gene3D" id="2.60.40.10">
    <property type="entry name" value="Immunoglobulins"/>
    <property type="match status" value="1"/>
</dbReference>
<evidence type="ECO:0000259" key="6">
    <source>
        <dbReference type="Pfam" id="PF00746"/>
    </source>
</evidence>
<keyword evidence="4" id="KW-0572">Peptidoglycan-anchor</keyword>
<gene>
    <name evidence="8" type="ORF">SAMN02745111_01913</name>
</gene>
<organism evidence="8 9">
    <name type="scientific">Eubacterium uniforme</name>
    <dbReference type="NCBI Taxonomy" id="39495"/>
    <lineage>
        <taxon>Bacteria</taxon>
        <taxon>Bacillati</taxon>
        <taxon>Bacillota</taxon>
        <taxon>Clostridia</taxon>
        <taxon>Eubacteriales</taxon>
        <taxon>Eubacteriaceae</taxon>
        <taxon>Eubacterium</taxon>
    </lineage>
</organism>
<keyword evidence="3" id="KW-0732">Signal</keyword>
<evidence type="ECO:0000256" key="2">
    <source>
        <dbReference type="ARBA" id="ARBA00022525"/>
    </source>
</evidence>
<keyword evidence="5" id="KW-0472">Membrane</keyword>
<keyword evidence="2" id="KW-0964">Secreted</keyword>
<reference evidence="8 9" key="1">
    <citation type="submission" date="2017-02" db="EMBL/GenBank/DDBJ databases">
        <authorList>
            <person name="Peterson S.W."/>
        </authorList>
    </citation>
    <scope>NUCLEOTIDE SEQUENCE [LARGE SCALE GENOMIC DNA]</scope>
    <source>
        <strain evidence="8 9">ATCC 35992</strain>
    </source>
</reference>
<dbReference type="InterPro" id="IPR041033">
    <property type="entry name" value="SpaA_PFL_dom_1"/>
</dbReference>
<dbReference type="EMBL" id="FUXZ01000012">
    <property type="protein sequence ID" value="SKA69798.1"/>
    <property type="molecule type" value="Genomic_DNA"/>
</dbReference>
<feature type="domain" description="SpaA-like prealbumin fold" evidence="7">
    <location>
        <begin position="384"/>
        <end position="479"/>
    </location>
</feature>
<feature type="domain" description="Gram-positive cocci surface proteins LPxTG" evidence="6">
    <location>
        <begin position="519"/>
        <end position="553"/>
    </location>
</feature>
<evidence type="ECO:0000313" key="9">
    <source>
        <dbReference type="Proteomes" id="UP000190814"/>
    </source>
</evidence>
<evidence type="ECO:0000313" key="8">
    <source>
        <dbReference type="EMBL" id="SKA69798.1"/>
    </source>
</evidence>
<accession>A0A1T4VYC9</accession>
<evidence type="ECO:0000256" key="5">
    <source>
        <dbReference type="SAM" id="Phobius"/>
    </source>
</evidence>
<dbReference type="OrthoDB" id="1768994at2"/>
<dbReference type="InterPro" id="IPR026466">
    <property type="entry name" value="Fim_isopep_form_D2_dom"/>
</dbReference>
<keyword evidence="9" id="KW-1185">Reference proteome</keyword>
<dbReference type="Gene3D" id="2.60.40.740">
    <property type="match status" value="1"/>
</dbReference>
<dbReference type="Pfam" id="PF00746">
    <property type="entry name" value="Gram_pos_anchor"/>
    <property type="match status" value="1"/>
</dbReference>
<proteinExistence type="predicted"/>
<dbReference type="NCBIfam" id="TIGR04226">
    <property type="entry name" value="RrgB_K2N_iso_D2"/>
    <property type="match status" value="1"/>
</dbReference>
<dbReference type="Proteomes" id="UP000190814">
    <property type="component" value="Unassembled WGS sequence"/>
</dbReference>
<protein>
    <submittedName>
        <fullName evidence="8">LPXTG-motif cell wall anchor domain-containing protein/fimbrial isopeptide formation D2 domain-containing protein</fullName>
    </submittedName>
</protein>
<sequence>MKKMRTIKRVLAIFLTLALVITLSGITKNVTYAISEYNITINNSANDDGEHTYEAYEVFKVSLNASDEPVVDGWGDGVNGTALLAALKADTTIGTYFASANTAADVAAALTDNISVFASDTAANKDFDTQTKAFVKIVSANLSNTVAGTSVNNVISPLQVGYYFVQDAAAPGPANPTVGDNNGAYTRFILQLVKDENITIASKSDAPKLVVKIKEDSYSTDDGFGTGYNDVADYEVGEKVPYELIATLPTNTSAYDTYKVVFNDVLDTVLENPKDFVVTINGQEIDSSKYTISDTSTGTFTITIDDIFDAVGATTPAQKEALDGKDIVVTYTATLTDDAVPGTGYENTVTLTYSNDPNDSGSTSTKTGLTPPDEVIVFTNAQDFTKVDSVNQAIKLSDAKFVVYKGTGANKQYATLDANGKVTGWVASEANATKITSKADGTFRVSGLDSKDTYYLHETDAPSGYALATNDVSFVIPSAIITQQNWDGTQAGAYTANTNDANREFVGDNKNITNTKLTATLPTTGGIGTTVFYVVGIILVLGAGVLLITRKRSRN</sequence>
<evidence type="ECO:0000256" key="3">
    <source>
        <dbReference type="ARBA" id="ARBA00022729"/>
    </source>
</evidence>
<feature type="transmembrane region" description="Helical" evidence="5">
    <location>
        <begin position="530"/>
        <end position="549"/>
    </location>
</feature>
<evidence type="ECO:0000256" key="4">
    <source>
        <dbReference type="ARBA" id="ARBA00023088"/>
    </source>
</evidence>
<dbReference type="Pfam" id="PF17802">
    <property type="entry name" value="SpaA"/>
    <property type="match status" value="1"/>
</dbReference>
<evidence type="ECO:0000259" key="7">
    <source>
        <dbReference type="Pfam" id="PF17802"/>
    </source>
</evidence>
<keyword evidence="5" id="KW-1133">Transmembrane helix</keyword>
<dbReference type="RefSeq" id="WP_078766755.1">
    <property type="nucleotide sequence ID" value="NZ_FUXZ01000012.1"/>
</dbReference>
<dbReference type="NCBIfam" id="TIGR01167">
    <property type="entry name" value="LPXTG_anchor"/>
    <property type="match status" value="1"/>
</dbReference>
<dbReference type="STRING" id="39495.SAMN02745111_01913"/>
<dbReference type="InterPro" id="IPR013783">
    <property type="entry name" value="Ig-like_fold"/>
</dbReference>
<evidence type="ECO:0000256" key="1">
    <source>
        <dbReference type="ARBA" id="ARBA00022512"/>
    </source>
</evidence>